<comment type="caution">
    <text evidence="7">The sequence shown here is derived from an EMBL/GenBank/DDBJ whole genome shotgun (WGS) entry which is preliminary data.</text>
</comment>
<evidence type="ECO:0000256" key="1">
    <source>
        <dbReference type="ARBA" id="ARBA00022737"/>
    </source>
</evidence>
<evidence type="ECO:0000259" key="6">
    <source>
        <dbReference type="PROSITE" id="PS50137"/>
    </source>
</evidence>
<evidence type="ECO:0000256" key="3">
    <source>
        <dbReference type="ARBA" id="ARBA00037597"/>
    </source>
</evidence>
<proteinExistence type="predicted"/>
<sequence length="176" mass="19530">MYKSRLQELCQQKLRRLPEYAVAKVGHDHNPRFRASVTVDGLTFDGRDCFKSFQGGPERGRQARLPPLSVGHPIQESAPDVCPKKKHGSPNEDSGFYKNLLQQFTQKEGYSMPVYKTRSIGESHMPTFSSTVEVEGETLDGEGAKTKKLAEANAAKVAWTTLEQTTGEGDDNLLSE</sequence>
<dbReference type="GO" id="GO:0003723">
    <property type="term" value="F:RNA binding"/>
    <property type="evidence" value="ECO:0007669"/>
    <property type="project" value="UniProtKB-UniRule"/>
</dbReference>
<dbReference type="Gene3D" id="3.30.160.20">
    <property type="match status" value="2"/>
</dbReference>
<evidence type="ECO:0000256" key="2">
    <source>
        <dbReference type="ARBA" id="ARBA00022884"/>
    </source>
</evidence>
<comment type="function">
    <text evidence="3">Binds double-stranded RNA.</text>
</comment>
<gene>
    <name evidence="7" type="primary">DRB5</name>
    <name evidence="7" type="ORF">QJS10_CPA06g01957</name>
</gene>
<evidence type="ECO:0000313" key="8">
    <source>
        <dbReference type="Proteomes" id="UP001180020"/>
    </source>
</evidence>
<dbReference type="Pfam" id="PF00035">
    <property type="entry name" value="dsrm"/>
    <property type="match status" value="2"/>
</dbReference>
<evidence type="ECO:0000313" key="7">
    <source>
        <dbReference type="EMBL" id="KAK1314027.1"/>
    </source>
</evidence>
<dbReference type="PANTHER" id="PTHR46031:SF16">
    <property type="entry name" value="DOUBLE-STRANDED RNA-BINDING PROTEIN 4"/>
    <property type="match status" value="1"/>
</dbReference>
<keyword evidence="8" id="KW-1185">Reference proteome</keyword>
<protein>
    <submittedName>
        <fullName evidence="7">Double-stranded RNA-binding protein 5</fullName>
    </submittedName>
</protein>
<dbReference type="Proteomes" id="UP001180020">
    <property type="component" value="Unassembled WGS sequence"/>
</dbReference>
<keyword evidence="2 4" id="KW-0694">RNA-binding</keyword>
<feature type="domain" description="DRBM" evidence="6">
    <location>
        <begin position="1"/>
        <end position="64"/>
    </location>
</feature>
<dbReference type="AlphaFoldDB" id="A0AAV9EKV6"/>
<dbReference type="PANTHER" id="PTHR46031">
    <property type="match status" value="1"/>
</dbReference>
<feature type="domain" description="DRBM" evidence="6">
    <location>
        <begin position="96"/>
        <end position="164"/>
    </location>
</feature>
<name>A0AAV9EKV6_ACOCL</name>
<keyword evidence="1" id="KW-0677">Repeat</keyword>
<dbReference type="EMBL" id="JAUJYO010000006">
    <property type="protein sequence ID" value="KAK1314027.1"/>
    <property type="molecule type" value="Genomic_DNA"/>
</dbReference>
<dbReference type="SMART" id="SM00358">
    <property type="entry name" value="DSRM"/>
    <property type="match status" value="2"/>
</dbReference>
<organism evidence="7 8">
    <name type="scientific">Acorus calamus</name>
    <name type="common">Sweet flag</name>
    <dbReference type="NCBI Taxonomy" id="4465"/>
    <lineage>
        <taxon>Eukaryota</taxon>
        <taxon>Viridiplantae</taxon>
        <taxon>Streptophyta</taxon>
        <taxon>Embryophyta</taxon>
        <taxon>Tracheophyta</taxon>
        <taxon>Spermatophyta</taxon>
        <taxon>Magnoliopsida</taxon>
        <taxon>Liliopsida</taxon>
        <taxon>Acoraceae</taxon>
        <taxon>Acorus</taxon>
    </lineage>
</organism>
<dbReference type="PROSITE" id="PS50137">
    <property type="entry name" value="DS_RBD"/>
    <property type="match status" value="2"/>
</dbReference>
<feature type="region of interest" description="Disordered" evidence="5">
    <location>
        <begin position="53"/>
        <end position="95"/>
    </location>
</feature>
<dbReference type="InterPro" id="IPR014720">
    <property type="entry name" value="dsRBD_dom"/>
</dbReference>
<evidence type="ECO:0000256" key="5">
    <source>
        <dbReference type="SAM" id="MobiDB-lite"/>
    </source>
</evidence>
<reference evidence="7" key="1">
    <citation type="journal article" date="2023" name="Nat. Commun.">
        <title>Diploid and tetraploid genomes of Acorus and the evolution of monocots.</title>
        <authorList>
            <person name="Ma L."/>
            <person name="Liu K.W."/>
            <person name="Li Z."/>
            <person name="Hsiao Y.Y."/>
            <person name="Qi Y."/>
            <person name="Fu T."/>
            <person name="Tang G.D."/>
            <person name="Zhang D."/>
            <person name="Sun W.H."/>
            <person name="Liu D.K."/>
            <person name="Li Y."/>
            <person name="Chen G.Z."/>
            <person name="Liu X.D."/>
            <person name="Liao X.Y."/>
            <person name="Jiang Y.T."/>
            <person name="Yu X."/>
            <person name="Hao Y."/>
            <person name="Huang J."/>
            <person name="Zhao X.W."/>
            <person name="Ke S."/>
            <person name="Chen Y.Y."/>
            <person name="Wu W.L."/>
            <person name="Hsu J.L."/>
            <person name="Lin Y.F."/>
            <person name="Huang M.D."/>
            <person name="Li C.Y."/>
            <person name="Huang L."/>
            <person name="Wang Z.W."/>
            <person name="Zhao X."/>
            <person name="Zhong W.Y."/>
            <person name="Peng D.H."/>
            <person name="Ahmad S."/>
            <person name="Lan S."/>
            <person name="Zhang J.S."/>
            <person name="Tsai W.C."/>
            <person name="Van de Peer Y."/>
            <person name="Liu Z.J."/>
        </authorList>
    </citation>
    <scope>NUCLEOTIDE SEQUENCE</scope>
    <source>
        <strain evidence="7">CP</strain>
    </source>
</reference>
<evidence type="ECO:0000256" key="4">
    <source>
        <dbReference type="PROSITE-ProRule" id="PRU00266"/>
    </source>
</evidence>
<reference evidence="7" key="2">
    <citation type="submission" date="2023-06" db="EMBL/GenBank/DDBJ databases">
        <authorList>
            <person name="Ma L."/>
            <person name="Liu K.-W."/>
            <person name="Li Z."/>
            <person name="Hsiao Y.-Y."/>
            <person name="Qi Y."/>
            <person name="Fu T."/>
            <person name="Tang G."/>
            <person name="Zhang D."/>
            <person name="Sun W.-H."/>
            <person name="Liu D.-K."/>
            <person name="Li Y."/>
            <person name="Chen G.-Z."/>
            <person name="Liu X.-D."/>
            <person name="Liao X.-Y."/>
            <person name="Jiang Y.-T."/>
            <person name="Yu X."/>
            <person name="Hao Y."/>
            <person name="Huang J."/>
            <person name="Zhao X.-W."/>
            <person name="Ke S."/>
            <person name="Chen Y.-Y."/>
            <person name="Wu W.-L."/>
            <person name="Hsu J.-L."/>
            <person name="Lin Y.-F."/>
            <person name="Huang M.-D."/>
            <person name="Li C.-Y."/>
            <person name="Huang L."/>
            <person name="Wang Z.-W."/>
            <person name="Zhao X."/>
            <person name="Zhong W.-Y."/>
            <person name="Peng D.-H."/>
            <person name="Ahmad S."/>
            <person name="Lan S."/>
            <person name="Zhang J.-S."/>
            <person name="Tsai W.-C."/>
            <person name="Van De Peer Y."/>
            <person name="Liu Z.-J."/>
        </authorList>
    </citation>
    <scope>NUCLEOTIDE SEQUENCE</scope>
    <source>
        <strain evidence="7">CP</strain>
        <tissue evidence="7">Leaves</tissue>
    </source>
</reference>
<accession>A0AAV9EKV6</accession>
<dbReference type="SUPFAM" id="SSF54768">
    <property type="entry name" value="dsRNA-binding domain-like"/>
    <property type="match status" value="2"/>
</dbReference>